<evidence type="ECO:0000256" key="9">
    <source>
        <dbReference type="ARBA" id="ARBA00022989"/>
    </source>
</evidence>
<comment type="function">
    <text evidence="12">Ethanolamine phosphate transferase involved in glycosylphosphatidylinositol-anchor biosynthesis. Transfers ethanolamine phosphate to the first alpha-1,4-linked mannose of the glycosylphosphatidylinositol precursor of GPI-anchor.</text>
</comment>
<dbReference type="PANTHER" id="PTHR12250">
    <property type="entry name" value="PHOSPHATIDYLINOSITOL GLYCAN, CLASS N"/>
    <property type="match status" value="1"/>
</dbReference>
<evidence type="ECO:0000256" key="10">
    <source>
        <dbReference type="ARBA" id="ARBA00023136"/>
    </source>
</evidence>
<keyword evidence="10 12" id="KW-0472">Membrane</keyword>
<feature type="transmembrane region" description="Helical" evidence="12">
    <location>
        <begin position="794"/>
        <end position="815"/>
    </location>
</feature>
<dbReference type="EMBL" id="BDQV01000032">
    <property type="protein sequence ID" value="GAY46356.1"/>
    <property type="molecule type" value="Genomic_DNA"/>
</dbReference>
<evidence type="ECO:0000259" key="13">
    <source>
        <dbReference type="Pfam" id="PF04987"/>
    </source>
</evidence>
<feature type="transmembrane region" description="Helical" evidence="12">
    <location>
        <begin position="827"/>
        <end position="851"/>
    </location>
</feature>
<feature type="transmembrane region" description="Helical" evidence="12">
    <location>
        <begin position="27"/>
        <end position="49"/>
    </location>
</feature>
<evidence type="ECO:0000256" key="8">
    <source>
        <dbReference type="ARBA" id="ARBA00022824"/>
    </source>
</evidence>
<organism evidence="14 15">
    <name type="scientific">Citrus unshiu</name>
    <name type="common">Satsuma mandarin</name>
    <name type="synonym">Citrus nobilis var. unshiu</name>
    <dbReference type="NCBI Taxonomy" id="55188"/>
    <lineage>
        <taxon>Eukaryota</taxon>
        <taxon>Viridiplantae</taxon>
        <taxon>Streptophyta</taxon>
        <taxon>Embryophyta</taxon>
        <taxon>Tracheophyta</taxon>
        <taxon>Spermatophyta</taxon>
        <taxon>Magnoliopsida</taxon>
        <taxon>eudicotyledons</taxon>
        <taxon>Gunneridae</taxon>
        <taxon>Pentapetalae</taxon>
        <taxon>rosids</taxon>
        <taxon>malvids</taxon>
        <taxon>Sapindales</taxon>
        <taxon>Rutaceae</taxon>
        <taxon>Aurantioideae</taxon>
        <taxon>Citrus</taxon>
    </lineage>
</organism>
<evidence type="ECO:0000256" key="3">
    <source>
        <dbReference type="ARBA" id="ARBA00008400"/>
    </source>
</evidence>
<dbReference type="PANTHER" id="PTHR12250:SF0">
    <property type="entry name" value="GPI ETHANOLAMINE PHOSPHATE TRANSFERASE 1"/>
    <property type="match status" value="1"/>
</dbReference>
<dbReference type="FunFam" id="3.40.720.10:FF:000015">
    <property type="entry name" value="GPI ethanolamine phosphate transferase 1"/>
    <property type="match status" value="1"/>
</dbReference>
<evidence type="ECO:0000256" key="11">
    <source>
        <dbReference type="ARBA" id="ARBA00023180"/>
    </source>
</evidence>
<evidence type="ECO:0000256" key="7">
    <source>
        <dbReference type="ARBA" id="ARBA00022692"/>
    </source>
</evidence>
<dbReference type="AlphaFoldDB" id="A0A2H5P1W4"/>
<feature type="domain" description="GPI ethanolamine phosphate transferase 1 C-terminal" evidence="13">
    <location>
        <begin position="519"/>
        <end position="820"/>
    </location>
</feature>
<accession>A0A2H5P1W4</accession>
<comment type="subcellular location">
    <subcellularLocation>
        <location evidence="1 12">Endoplasmic reticulum membrane</location>
        <topology evidence="1 12">Multi-pass membrane protein</topology>
    </subcellularLocation>
</comment>
<dbReference type="EC" id="2.-.-.-" evidence="12"/>
<dbReference type="InterPro" id="IPR007070">
    <property type="entry name" value="GPI_EtnP_transferase_1"/>
</dbReference>
<dbReference type="Pfam" id="PF04987">
    <property type="entry name" value="PigN"/>
    <property type="match status" value="2"/>
</dbReference>
<reference evidence="14 15" key="1">
    <citation type="journal article" date="2017" name="Front. Genet.">
        <title>Draft sequencing of the heterozygous diploid genome of Satsuma (Citrus unshiu Marc.) using a hybrid assembly approach.</title>
        <authorList>
            <person name="Shimizu T."/>
            <person name="Tanizawa Y."/>
            <person name="Mochizuki T."/>
            <person name="Nagasaki H."/>
            <person name="Yoshioka T."/>
            <person name="Toyoda A."/>
            <person name="Fujiyama A."/>
            <person name="Kaminuma E."/>
            <person name="Nakamura Y."/>
        </authorList>
    </citation>
    <scope>NUCLEOTIDE SEQUENCE [LARGE SCALE GENOMIC DNA]</scope>
    <source>
        <strain evidence="15">cv. Miyagawa wase</strain>
    </source>
</reference>
<feature type="transmembrane region" description="Helical" evidence="12">
    <location>
        <begin position="579"/>
        <end position="598"/>
    </location>
</feature>
<evidence type="ECO:0000256" key="12">
    <source>
        <dbReference type="RuleBase" id="RU367138"/>
    </source>
</evidence>
<keyword evidence="11" id="KW-0325">Glycoprotein</keyword>
<sequence length="869" mass="98315">MGIDGILGKRREKATSRGKKWLKTQEMWLVVLGVILHAVYMLSIFDIYFKTPIVHGMDPVTPRFDAPAKRLVLFVADGLRADKFYEPDSEGNYRAPFLRSVIQNQGRWGVSHARPPTESRPGHVAIIAGFYEDPSAVTKGWKANPVEFDSVFNQSRHTISFGSPDIVPIFCGALPHSTWNSYPHDFEDFATDASFLDEWSFDQFQSLLNRSNEDPKLRKLLLQDKLVIFLHLLGCDSNGHAHRPFSSIYLNNVKVVDHIAKRMYFLLEDYFKDNRTAYIFTADHGMSDKGSHGDGHPTNTDTPLVVWGAGVQHPKPISETNHSDCGFLFIDEHAHDMPTPSEWGLNGIERVDVNQADIAPLMVSTLLGLPCPVNSVGNLPLEYINMNEAENAEALLANTKQILNQFLRKSHIKQTNSFYFKPFKPLVHYSSILDRIEGLISLRDYEMAMKLSENLRSLALQGLHYFQTYDWLMLMSVITLGYIGWMISLLLHVLRSYTSLSRDILQGPAFHQGNNTRKVNSFTKRELYTWCFLSAGVIASLFLFKTVPWRSGIPIFVLIACWFLSVFTLMPAEIPDNNQLVVASGAMIIIIGAVARWLDMHAAGSVGWVSIGDGMAIDLSQNGEARTASRTPVDKLVNCWFLNGYAVTFRKWTLVTTNFYISRYEAVFYSALALVLMSWILFENALLHLSTGKRLSTYSTNMEGLIILENDNRYLQLSDVRIPLIFLVLFNVAFFGTGNFASIASFEISSVYRFITVFSPFLMAALLIFKLFIPFLLVICTFSAITKLLRVPRLGCYFLVILLSDVMTIHFFFLVRNKGSWMEIGNSISHFGIMSAQVVFVLLLFALTNIYTKDIQIFRSASTSSRKVM</sequence>
<dbReference type="SUPFAM" id="SSF53649">
    <property type="entry name" value="Alkaline phosphatase-like"/>
    <property type="match status" value="1"/>
</dbReference>
<evidence type="ECO:0000256" key="2">
    <source>
        <dbReference type="ARBA" id="ARBA00004687"/>
    </source>
</evidence>
<keyword evidence="6 12" id="KW-0808">Transferase</keyword>
<dbReference type="UniPathway" id="UPA00196"/>
<evidence type="ECO:0000256" key="5">
    <source>
        <dbReference type="ARBA" id="ARBA00022502"/>
    </source>
</evidence>
<feature type="transmembrane region" description="Helical" evidence="12">
    <location>
        <begin position="553"/>
        <end position="572"/>
    </location>
</feature>
<evidence type="ECO:0000256" key="6">
    <source>
        <dbReference type="ARBA" id="ARBA00022679"/>
    </source>
</evidence>
<evidence type="ECO:0000256" key="4">
    <source>
        <dbReference type="ARBA" id="ARBA00020831"/>
    </source>
</evidence>
<dbReference type="InterPro" id="IPR017850">
    <property type="entry name" value="Alkaline_phosphatase_core_sf"/>
</dbReference>
<comment type="pathway">
    <text evidence="2 12">Glycolipid biosynthesis; glycosylphosphatidylinositol-anchor biosynthesis.</text>
</comment>
<dbReference type="GO" id="GO:0051377">
    <property type="term" value="F:mannose-ethanolamine phosphotransferase activity"/>
    <property type="evidence" value="ECO:0007669"/>
    <property type="project" value="UniProtKB-UniRule"/>
</dbReference>
<proteinExistence type="inferred from homology"/>
<dbReference type="STRING" id="55188.A0A2H5P1W4"/>
<name>A0A2H5P1W4_CITUN</name>
<comment type="similarity">
    <text evidence="3 12">Belongs to the PIGG/PIGN/PIGO family. PIGN subfamily.</text>
</comment>
<dbReference type="Proteomes" id="UP000236630">
    <property type="component" value="Unassembled WGS sequence"/>
</dbReference>
<feature type="transmembrane region" description="Helical" evidence="12">
    <location>
        <begin position="761"/>
        <end position="782"/>
    </location>
</feature>
<feature type="transmembrane region" description="Helical" evidence="12">
    <location>
        <begin position="527"/>
        <end position="547"/>
    </location>
</feature>
<keyword evidence="8 12" id="KW-0256">Endoplasmic reticulum</keyword>
<dbReference type="GO" id="GO:0005789">
    <property type="term" value="C:endoplasmic reticulum membrane"/>
    <property type="evidence" value="ECO:0007669"/>
    <property type="project" value="UniProtKB-SubCell"/>
</dbReference>
<dbReference type="InterPro" id="IPR017852">
    <property type="entry name" value="GPI_EtnP_transferase_1_C"/>
</dbReference>
<feature type="domain" description="GPI ethanolamine phosphate transferase 1 C-terminal" evidence="13">
    <location>
        <begin position="461"/>
        <end position="503"/>
    </location>
</feature>
<comment type="caution">
    <text evidence="12">Lacks conserved residue(s) required for the propagation of feature annotation.</text>
</comment>
<dbReference type="InterPro" id="IPR037671">
    <property type="entry name" value="PIGN_N"/>
</dbReference>
<feature type="transmembrane region" description="Helical" evidence="12">
    <location>
        <begin position="471"/>
        <end position="494"/>
    </location>
</feature>
<evidence type="ECO:0000256" key="1">
    <source>
        <dbReference type="ARBA" id="ARBA00004477"/>
    </source>
</evidence>
<dbReference type="Gene3D" id="3.40.720.10">
    <property type="entry name" value="Alkaline Phosphatase, subunit A"/>
    <property type="match status" value="1"/>
</dbReference>
<feature type="transmembrane region" description="Helical" evidence="12">
    <location>
        <begin position="722"/>
        <end position="741"/>
    </location>
</feature>
<gene>
    <name evidence="14" type="ORF">CUMW_096440</name>
</gene>
<keyword evidence="7 12" id="KW-0812">Transmembrane</keyword>
<keyword evidence="9 12" id="KW-1133">Transmembrane helix</keyword>
<protein>
    <recommendedName>
        <fullName evidence="4 12">GPI ethanolamine phosphate transferase 1</fullName>
        <ecNumber evidence="12">2.-.-.-</ecNumber>
    </recommendedName>
</protein>
<dbReference type="GO" id="GO:0006506">
    <property type="term" value="P:GPI anchor biosynthetic process"/>
    <property type="evidence" value="ECO:0007669"/>
    <property type="project" value="UniProtKB-UniPathway"/>
</dbReference>
<keyword evidence="5 12" id="KW-0337">GPI-anchor biosynthesis</keyword>
<evidence type="ECO:0000313" key="14">
    <source>
        <dbReference type="EMBL" id="GAY46356.1"/>
    </source>
</evidence>
<dbReference type="CDD" id="cd16020">
    <property type="entry name" value="GPI_EPT_1"/>
    <property type="match status" value="1"/>
</dbReference>
<keyword evidence="15" id="KW-1185">Reference proteome</keyword>
<comment type="caution">
    <text evidence="14">The sequence shown here is derived from an EMBL/GenBank/DDBJ whole genome shotgun (WGS) entry which is preliminary data.</text>
</comment>
<feature type="transmembrane region" description="Helical" evidence="12">
    <location>
        <begin position="666"/>
        <end position="687"/>
    </location>
</feature>
<evidence type="ECO:0000313" key="15">
    <source>
        <dbReference type="Proteomes" id="UP000236630"/>
    </source>
</evidence>